<reference evidence="9 10" key="1">
    <citation type="submission" date="2022-11" db="EMBL/GenBank/DDBJ databases">
        <title>Genome sequencing of Acetobacter type strain.</title>
        <authorList>
            <person name="Heo J."/>
            <person name="Lee D."/>
            <person name="Han B.-H."/>
            <person name="Hong S.-B."/>
            <person name="Kwon S.-W."/>
        </authorList>
    </citation>
    <scope>NUCLEOTIDE SEQUENCE [LARGE SCALE GENOMIC DNA]</scope>
    <source>
        <strain evidence="9 10">KACC 21253</strain>
    </source>
</reference>
<evidence type="ECO:0000313" key="10">
    <source>
        <dbReference type="Proteomes" id="UP001301152"/>
    </source>
</evidence>
<evidence type="ECO:0000256" key="5">
    <source>
        <dbReference type="RuleBase" id="RU003357"/>
    </source>
</evidence>
<dbReference type="Proteomes" id="UP001301152">
    <property type="component" value="Unassembled WGS sequence"/>
</dbReference>
<dbReference type="EMBL" id="JAPIUZ010000001">
    <property type="protein sequence ID" value="MCX2562916.1"/>
    <property type="molecule type" value="Genomic_DNA"/>
</dbReference>
<evidence type="ECO:0000256" key="1">
    <source>
        <dbReference type="ARBA" id="ARBA00004442"/>
    </source>
</evidence>
<dbReference type="Gene3D" id="2.40.170.20">
    <property type="entry name" value="TonB-dependent receptor, beta-barrel domain"/>
    <property type="match status" value="1"/>
</dbReference>
<name>A0ABT3QCC2_9PROT</name>
<dbReference type="PANTHER" id="PTHR47234:SF2">
    <property type="entry name" value="TONB-DEPENDENT RECEPTOR"/>
    <property type="match status" value="1"/>
</dbReference>
<keyword evidence="3 5" id="KW-0472">Membrane</keyword>
<dbReference type="InterPro" id="IPR012910">
    <property type="entry name" value="Plug_dom"/>
</dbReference>
<keyword evidence="4" id="KW-0998">Cell outer membrane</keyword>
<dbReference type="Pfam" id="PF07715">
    <property type="entry name" value="Plug"/>
    <property type="match status" value="1"/>
</dbReference>
<evidence type="ECO:0000259" key="8">
    <source>
        <dbReference type="Pfam" id="PF07715"/>
    </source>
</evidence>
<accession>A0ABT3QCC2</accession>
<evidence type="ECO:0000256" key="6">
    <source>
        <dbReference type="SAM" id="SignalP"/>
    </source>
</evidence>
<dbReference type="InterPro" id="IPR037066">
    <property type="entry name" value="Plug_dom_sf"/>
</dbReference>
<proteinExistence type="inferred from homology"/>
<sequence>MNKTDVKRINLSRYSLILLSALPALMPWCWSDMAEAQSEERPASEVRSPKKAVQHKKVYASKGHTQPQGAAQSAAAAVSSGAEVPSSVVRKVQQDTVLSGRKETVTVTGSRLQKGRLTDNMASMTLGEDQIRHRGYTNIGMALMTENPNYSTPANSPVGAAGGAFGAGQTYGDLLGLGAQRTLTLVNGRRFVSSSTASQFSAVQGSPVDLTNIPTLLIKKVDVVVGSGGPVYGSDAIAGVQNFILDDDYKGVNLTGQTGFSQKGDGIDYRLAGKAGTHFDHERGTVVFDVEYNQTFGMTNADRARWAGTSDKKLQYTRNQAGNGYDLSRGSREYLPFTQTGVPGMLGNYGDYPNYQGVATGSSITSPAGQPLIFSQDGRSLVPLRPGTPTGDGFTAVGKKGEMNGFPIGNYGNLLNDQQRLNLTTLGHYDFTRHLRFTYEAWYVHSSVANTASQPYYNTQMFDDVFDGPGQPNGAMELSTDNPFLTSEVREILRQNLANAGLPTDKFYLSRASTDYYKGKYTTTTDLFRFVGGLQGDFNAGHRHFDWKGSFEYGQYRSRTKQTELLLQNYLNALNAQVDGAGNIVCAPDYTNAAYPAFSQTCAPLNPFGYDQASGAARDYIQTSATARSVNQQWDLNADVRSTVMKLPAGDWTYDFGYEHRFEETSFNPGGYYRGQEMADGTYQSYGAKVAMQNVQGSYHTNEVFAETLIPLVSPLMHVRGVYSLTATGSARYVNNSMTGGFWAYSGGGSYAPVRDIVFHGNYTTSFRAPSVSELFQPMGTIYSKGTDPCDVTAINSGPNPVQRRMNCTKAGVPKDFQSNFNKFSVRGQSGGNKNLKNEEASQFTVGTSVQPRWVRGLSIGVDVYDVRVKKQIESLSLEQILAACYDSASYPDNKYCNSFSRNSDFQIKNGFTAGNYNIGTQHTRAMQVHATYYLPLSKLGLSENAGAVQTTVNYAHNIRHTGQILTTRYQYLGDSSDLRDNFTASFNYMRGPLFAQWQMQYYGKAKYKLQVPGGLYPHNTMKQYFTFNFTTGYTFARHYNVNFVMNNVFNARPQYPYQGDTSRYWNAILGRNFQVQAGVEF</sequence>
<comment type="caution">
    <text evidence="9">The sequence shown here is derived from an EMBL/GenBank/DDBJ whole genome shotgun (WGS) entry which is preliminary data.</text>
</comment>
<comment type="similarity">
    <text evidence="5">Belongs to the TonB-dependent receptor family.</text>
</comment>
<keyword evidence="9" id="KW-0675">Receptor</keyword>
<keyword evidence="5" id="KW-0798">TonB box</keyword>
<dbReference type="PROSITE" id="PS00430">
    <property type="entry name" value="TONB_DEPENDENT_REC_1"/>
    <property type="match status" value="1"/>
</dbReference>
<dbReference type="RefSeq" id="WP_173559985.1">
    <property type="nucleotide sequence ID" value="NZ_JAPIUZ010000001.1"/>
</dbReference>
<dbReference type="PANTHER" id="PTHR47234">
    <property type="match status" value="1"/>
</dbReference>
<evidence type="ECO:0000256" key="2">
    <source>
        <dbReference type="ARBA" id="ARBA00022729"/>
    </source>
</evidence>
<dbReference type="Gene3D" id="2.170.130.10">
    <property type="entry name" value="TonB-dependent receptor, plug domain"/>
    <property type="match status" value="1"/>
</dbReference>
<feature type="chain" id="PRO_5047176170" evidence="6">
    <location>
        <begin position="37"/>
        <end position="1082"/>
    </location>
</feature>
<gene>
    <name evidence="9" type="ORF">OQ497_02870</name>
</gene>
<evidence type="ECO:0000259" key="7">
    <source>
        <dbReference type="Pfam" id="PF00593"/>
    </source>
</evidence>
<dbReference type="Pfam" id="PF00593">
    <property type="entry name" value="TonB_dep_Rec_b-barrel"/>
    <property type="match status" value="1"/>
</dbReference>
<comment type="subcellular location">
    <subcellularLocation>
        <location evidence="1 5">Cell outer membrane</location>
    </subcellularLocation>
</comment>
<feature type="domain" description="TonB-dependent receptor-like beta-barrel" evidence="7">
    <location>
        <begin position="513"/>
        <end position="1049"/>
    </location>
</feature>
<keyword evidence="2 6" id="KW-0732">Signal</keyword>
<dbReference type="InterPro" id="IPR000531">
    <property type="entry name" value="Beta-barrel_TonB"/>
</dbReference>
<dbReference type="InterPro" id="IPR036942">
    <property type="entry name" value="Beta-barrel_TonB_sf"/>
</dbReference>
<organism evidence="9 10">
    <name type="scientific">Acetobacter thailandicus</name>
    <dbReference type="NCBI Taxonomy" id="1502842"/>
    <lineage>
        <taxon>Bacteria</taxon>
        <taxon>Pseudomonadati</taxon>
        <taxon>Pseudomonadota</taxon>
        <taxon>Alphaproteobacteria</taxon>
        <taxon>Acetobacterales</taxon>
        <taxon>Acetobacteraceae</taxon>
        <taxon>Acetobacter</taxon>
    </lineage>
</organism>
<dbReference type="SUPFAM" id="SSF56935">
    <property type="entry name" value="Porins"/>
    <property type="match status" value="1"/>
</dbReference>
<evidence type="ECO:0000256" key="3">
    <source>
        <dbReference type="ARBA" id="ARBA00023136"/>
    </source>
</evidence>
<evidence type="ECO:0000256" key="4">
    <source>
        <dbReference type="ARBA" id="ARBA00023237"/>
    </source>
</evidence>
<dbReference type="InterPro" id="IPR010916">
    <property type="entry name" value="TonB_box_CS"/>
</dbReference>
<keyword evidence="10" id="KW-1185">Reference proteome</keyword>
<feature type="domain" description="TonB-dependent receptor plug" evidence="8">
    <location>
        <begin position="125"/>
        <end position="240"/>
    </location>
</feature>
<evidence type="ECO:0000313" key="9">
    <source>
        <dbReference type="EMBL" id="MCX2562916.1"/>
    </source>
</evidence>
<feature type="signal peptide" evidence="6">
    <location>
        <begin position="1"/>
        <end position="36"/>
    </location>
</feature>
<protein>
    <submittedName>
        <fullName evidence="9">TonB-dependent receptor</fullName>
    </submittedName>
</protein>